<dbReference type="InterPro" id="IPR006616">
    <property type="entry name" value="DM9_repeat"/>
</dbReference>
<dbReference type="EMBL" id="VTPC01054559">
    <property type="protein sequence ID" value="KAF2890321.1"/>
    <property type="molecule type" value="Genomic_DNA"/>
</dbReference>
<dbReference type="PANTHER" id="PTHR31649">
    <property type="entry name" value="AGAP009604-PA"/>
    <property type="match status" value="1"/>
</dbReference>
<dbReference type="AlphaFoldDB" id="A0A8K0CS97"/>
<dbReference type="Proteomes" id="UP000801492">
    <property type="component" value="Unassembled WGS sequence"/>
</dbReference>
<protein>
    <submittedName>
        <fullName evidence="2">Uncharacterized protein</fullName>
    </submittedName>
</protein>
<dbReference type="PANTHER" id="PTHR31649:SF10">
    <property type="entry name" value="IP19903P-RELATED"/>
    <property type="match status" value="1"/>
</dbReference>
<dbReference type="SMART" id="SM00696">
    <property type="entry name" value="DM9"/>
    <property type="match status" value="1"/>
</dbReference>
<dbReference type="Pfam" id="PF11901">
    <property type="entry name" value="DM9"/>
    <property type="match status" value="1"/>
</dbReference>
<reference evidence="2" key="1">
    <citation type="submission" date="2019-08" db="EMBL/GenBank/DDBJ databases">
        <title>The genome of the North American firefly Photinus pyralis.</title>
        <authorList>
            <consortium name="Photinus pyralis genome working group"/>
            <person name="Fallon T.R."/>
            <person name="Sander Lower S.E."/>
            <person name="Weng J.-K."/>
        </authorList>
    </citation>
    <scope>NUCLEOTIDE SEQUENCE</scope>
    <source>
        <strain evidence="2">TRF0915ILg1</strain>
        <tissue evidence="2">Whole body</tissue>
    </source>
</reference>
<organism evidence="2 3">
    <name type="scientific">Ignelater luminosus</name>
    <name type="common">Cucubano</name>
    <name type="synonym">Pyrophorus luminosus</name>
    <dbReference type="NCBI Taxonomy" id="2038154"/>
    <lineage>
        <taxon>Eukaryota</taxon>
        <taxon>Metazoa</taxon>
        <taxon>Ecdysozoa</taxon>
        <taxon>Arthropoda</taxon>
        <taxon>Hexapoda</taxon>
        <taxon>Insecta</taxon>
        <taxon>Pterygota</taxon>
        <taxon>Neoptera</taxon>
        <taxon>Endopterygota</taxon>
        <taxon>Coleoptera</taxon>
        <taxon>Polyphaga</taxon>
        <taxon>Elateriformia</taxon>
        <taxon>Elateroidea</taxon>
        <taxon>Elateridae</taxon>
        <taxon>Agrypninae</taxon>
        <taxon>Pyrophorini</taxon>
        <taxon>Ignelater</taxon>
    </lineage>
</organism>
<keyword evidence="1" id="KW-0732">Signal</keyword>
<evidence type="ECO:0000256" key="1">
    <source>
        <dbReference type="SAM" id="SignalP"/>
    </source>
</evidence>
<evidence type="ECO:0000313" key="3">
    <source>
        <dbReference type="Proteomes" id="UP000801492"/>
    </source>
</evidence>
<comment type="caution">
    <text evidence="2">The sequence shown here is derived from an EMBL/GenBank/DDBJ whole genome shotgun (WGS) entry which is preliminary data.</text>
</comment>
<accession>A0A8K0CS97</accession>
<feature type="signal peptide" evidence="1">
    <location>
        <begin position="1"/>
        <end position="17"/>
    </location>
</feature>
<keyword evidence="3" id="KW-1185">Reference proteome</keyword>
<proteinExistence type="predicted"/>
<evidence type="ECO:0000313" key="2">
    <source>
        <dbReference type="EMBL" id="KAF2890321.1"/>
    </source>
</evidence>
<sequence>MNVLLITFFSVFSVVNSAVLQYRSVEVGFATVPAYYWRDFNGLIPSDAIKGGKDENGEDTYVAQFTTLAEYNVAKTKLHTVPGVIKKRSRYAFAPYAGRVIHSNSTTNTKILCISIERYYMWLSPGSTFSPNCRFVIGGNEDGFPMFVGRAKHNKEVVVGKIFSDNTNHRTGLISAYNGIEVFHDTYEVLSHCPS</sequence>
<gene>
    <name evidence="2" type="ORF">ILUMI_15852</name>
</gene>
<name>A0A8K0CS97_IGNLU</name>
<dbReference type="OrthoDB" id="6742800at2759"/>
<feature type="chain" id="PRO_5035453631" evidence="1">
    <location>
        <begin position="18"/>
        <end position="195"/>
    </location>
</feature>